<feature type="region of interest" description="Disordered" evidence="3">
    <location>
        <begin position="381"/>
        <end position="675"/>
    </location>
</feature>
<feature type="compositionally biased region" description="Low complexity" evidence="3">
    <location>
        <begin position="597"/>
        <end position="606"/>
    </location>
</feature>
<keyword evidence="5" id="KW-1185">Reference proteome</keyword>
<feature type="compositionally biased region" description="Pro residues" evidence="3">
    <location>
        <begin position="555"/>
        <end position="568"/>
    </location>
</feature>
<evidence type="ECO:0000313" key="4">
    <source>
        <dbReference type="EMBL" id="KAF2753165.1"/>
    </source>
</evidence>
<keyword evidence="2" id="KW-0539">Nucleus</keyword>
<reference evidence="4" key="1">
    <citation type="journal article" date="2020" name="Stud. Mycol.">
        <title>101 Dothideomycetes genomes: a test case for predicting lifestyles and emergence of pathogens.</title>
        <authorList>
            <person name="Haridas S."/>
            <person name="Albert R."/>
            <person name="Binder M."/>
            <person name="Bloem J."/>
            <person name="Labutti K."/>
            <person name="Salamov A."/>
            <person name="Andreopoulos B."/>
            <person name="Baker S."/>
            <person name="Barry K."/>
            <person name="Bills G."/>
            <person name="Bluhm B."/>
            <person name="Cannon C."/>
            <person name="Castanera R."/>
            <person name="Culley D."/>
            <person name="Daum C."/>
            <person name="Ezra D."/>
            <person name="Gonzalez J."/>
            <person name="Henrissat B."/>
            <person name="Kuo A."/>
            <person name="Liang C."/>
            <person name="Lipzen A."/>
            <person name="Lutzoni F."/>
            <person name="Magnuson J."/>
            <person name="Mondo S."/>
            <person name="Nolan M."/>
            <person name="Ohm R."/>
            <person name="Pangilinan J."/>
            <person name="Park H.-J."/>
            <person name="Ramirez L."/>
            <person name="Alfaro M."/>
            <person name="Sun H."/>
            <person name="Tritt A."/>
            <person name="Yoshinaga Y."/>
            <person name="Zwiers L.-H."/>
            <person name="Turgeon B."/>
            <person name="Goodwin S."/>
            <person name="Spatafora J."/>
            <person name="Crous P."/>
            <person name="Grigoriev I."/>
        </authorList>
    </citation>
    <scope>NUCLEOTIDE SEQUENCE</scope>
    <source>
        <strain evidence="4">CBS 121739</strain>
    </source>
</reference>
<name>A0A6A6VSN3_9PEZI</name>
<organism evidence="4 5">
    <name type="scientific">Pseudovirgaria hyperparasitica</name>
    <dbReference type="NCBI Taxonomy" id="470096"/>
    <lineage>
        <taxon>Eukaryota</taxon>
        <taxon>Fungi</taxon>
        <taxon>Dikarya</taxon>
        <taxon>Ascomycota</taxon>
        <taxon>Pezizomycotina</taxon>
        <taxon>Dothideomycetes</taxon>
        <taxon>Dothideomycetes incertae sedis</taxon>
        <taxon>Acrospermales</taxon>
        <taxon>Acrospermaceae</taxon>
        <taxon>Pseudovirgaria</taxon>
    </lineage>
</organism>
<feature type="region of interest" description="Disordered" evidence="3">
    <location>
        <begin position="325"/>
        <end position="349"/>
    </location>
</feature>
<feature type="region of interest" description="Disordered" evidence="3">
    <location>
        <begin position="209"/>
        <end position="313"/>
    </location>
</feature>
<dbReference type="GeneID" id="54486925"/>
<feature type="compositionally biased region" description="Low complexity" evidence="3">
    <location>
        <begin position="517"/>
        <end position="537"/>
    </location>
</feature>
<feature type="compositionally biased region" description="Polar residues" evidence="3">
    <location>
        <begin position="62"/>
        <end position="78"/>
    </location>
</feature>
<dbReference type="OrthoDB" id="5600002at2759"/>
<evidence type="ECO:0000256" key="2">
    <source>
        <dbReference type="ARBA" id="ARBA00023242"/>
    </source>
</evidence>
<proteinExistence type="predicted"/>
<feature type="compositionally biased region" description="Low complexity" evidence="3">
    <location>
        <begin position="481"/>
        <end position="492"/>
    </location>
</feature>
<feature type="region of interest" description="Disordered" evidence="3">
    <location>
        <begin position="62"/>
        <end position="103"/>
    </location>
</feature>
<evidence type="ECO:0000256" key="1">
    <source>
        <dbReference type="ARBA" id="ARBA00004123"/>
    </source>
</evidence>
<sequence length="723" mass="76436">MAGMGANSGGPVQAGAMSMMGGNNPPSDTTQLLNTYIYDYLLKNQHWELARGFNKTFNLNIQNGGTKSSPGQRNVNGVDSSMDEDSKDDETRPSDLPKPLIPGNTASDNSFLFDWWSQFWDVFAAQRAKPTSNTRTAPYLGFSKQQAQIRNDRNGTMMNVANMGGMMRPGMNPQHAEMQKRMLAAGNRPNNPAMQAMQQATQKNMMNGMQRDASMGEQRPSPPSNGENVPSPSKRPRVEGGFNGQVGPGGRSQPMPGQQMGATSGPGGGPMMMANGMQQGEMGPNGFGFNPQNQQQKPMDGMGPNGPQQMGAQGMEGQADLFAGNANAGRMAGGGPNQPGGQAPPGNHALQDYQMQLMLLEQQNKKRLLMARQEQDNLTQVPHAGVGGQPGFGSQAMSPQGSRAGPSPNPADQMKRATPKIGQTGLPGSPMPDGNMQGNRASPIPNGAGPFDPSQMPPGMPPQYYAGQMGANGMRPPSSHPNPNFGNGPMNPAQMEAMRRQQQGQMPNGMWPGAPHNMMPQNPGQQQPQMGTPQQRSMPPPPAPQGSGEQQRTQPPSPQPNANAPPTPSQTNKAAPKGKKEKPEGKKKNPPKKNSVAAGATPASDADPPPTPTPSTPITPMHASSFAKNGQPQGGNNPNQQQTSQPAQQVVQPSMDPNAGAPFGTIDSNDGGMDLNFGSLDGPDVLETFDFDSFLHTEDNSAFAFGDFNTGFTTDGVEAGDMN</sequence>
<dbReference type="EMBL" id="ML996586">
    <property type="protein sequence ID" value="KAF2753165.1"/>
    <property type="molecule type" value="Genomic_DNA"/>
</dbReference>
<dbReference type="AlphaFoldDB" id="A0A6A6VSN3"/>
<protein>
    <recommendedName>
        <fullName evidence="6">LisH domain-containing protein</fullName>
    </recommendedName>
</protein>
<accession>A0A6A6VSN3</accession>
<dbReference type="GO" id="GO:0005634">
    <property type="term" value="C:nucleus"/>
    <property type="evidence" value="ECO:0007669"/>
    <property type="project" value="UniProtKB-SubCell"/>
</dbReference>
<feature type="compositionally biased region" description="Pro residues" evidence="3">
    <location>
        <begin position="607"/>
        <end position="617"/>
    </location>
</feature>
<comment type="subcellular location">
    <subcellularLocation>
        <location evidence="1">Nucleus</location>
    </subcellularLocation>
</comment>
<feature type="compositionally biased region" description="Low complexity" evidence="3">
    <location>
        <begin position="629"/>
        <end position="654"/>
    </location>
</feature>
<feature type="compositionally biased region" description="Gly residues" evidence="3">
    <location>
        <begin position="241"/>
        <end position="250"/>
    </location>
</feature>
<dbReference type="Proteomes" id="UP000799437">
    <property type="component" value="Unassembled WGS sequence"/>
</dbReference>
<evidence type="ECO:0008006" key="6">
    <source>
        <dbReference type="Google" id="ProtNLM"/>
    </source>
</evidence>
<gene>
    <name evidence="4" type="ORF">EJ05DRAFT_490377</name>
</gene>
<dbReference type="RefSeq" id="XP_033595616.1">
    <property type="nucleotide sequence ID" value="XM_033745871.1"/>
</dbReference>
<evidence type="ECO:0000313" key="5">
    <source>
        <dbReference type="Proteomes" id="UP000799437"/>
    </source>
</evidence>
<dbReference type="PANTHER" id="PTHR45093:SF2">
    <property type="entry name" value="LISH DOMAIN-CONTAINING PROTEIN"/>
    <property type="match status" value="1"/>
</dbReference>
<feature type="compositionally biased region" description="Low complexity" evidence="3">
    <location>
        <begin position="271"/>
        <end position="280"/>
    </location>
</feature>
<feature type="compositionally biased region" description="Low complexity" evidence="3">
    <location>
        <begin position="545"/>
        <end position="554"/>
    </location>
</feature>
<feature type="compositionally biased region" description="Low complexity" evidence="3">
    <location>
        <begin position="287"/>
        <end position="296"/>
    </location>
</feature>
<dbReference type="PANTHER" id="PTHR45093">
    <property type="entry name" value="TRANSCRIPTION ACTIVATOR MSS11"/>
    <property type="match status" value="1"/>
</dbReference>
<evidence type="ECO:0000256" key="3">
    <source>
        <dbReference type="SAM" id="MobiDB-lite"/>
    </source>
</evidence>